<sequence>MVLRLGLHKLSAIDSGVRSGSAARVLPASARGAIRMGHGLSWPRSTPRMRASRSSRVRSRR</sequence>
<organism evidence="2 3">
    <name type="scientific">Myxococcus xanthus</name>
    <dbReference type="NCBI Taxonomy" id="34"/>
    <lineage>
        <taxon>Bacteria</taxon>
        <taxon>Pseudomonadati</taxon>
        <taxon>Myxococcota</taxon>
        <taxon>Myxococcia</taxon>
        <taxon>Myxococcales</taxon>
        <taxon>Cystobacterineae</taxon>
        <taxon>Myxococcaceae</taxon>
        <taxon>Myxococcus</taxon>
    </lineage>
</organism>
<evidence type="ECO:0000313" key="3">
    <source>
        <dbReference type="Proteomes" id="UP000320179"/>
    </source>
</evidence>
<protein>
    <submittedName>
        <fullName evidence="2">Uncharacterized protein</fullName>
    </submittedName>
</protein>
<evidence type="ECO:0000256" key="1">
    <source>
        <dbReference type="SAM" id="MobiDB-lite"/>
    </source>
</evidence>
<name>A0AAE6FXX3_MYXXA</name>
<dbReference type="Proteomes" id="UP000320179">
    <property type="component" value="Chromosome"/>
</dbReference>
<dbReference type="EMBL" id="CP017174">
    <property type="protein sequence ID" value="QDE67302.1"/>
    <property type="molecule type" value="Genomic_DNA"/>
</dbReference>
<feature type="compositionally biased region" description="Basic residues" evidence="1">
    <location>
        <begin position="50"/>
        <end position="61"/>
    </location>
</feature>
<evidence type="ECO:0000313" key="2">
    <source>
        <dbReference type="EMBL" id="QDE67302.1"/>
    </source>
</evidence>
<proteinExistence type="predicted"/>
<feature type="region of interest" description="Disordered" evidence="1">
    <location>
        <begin position="37"/>
        <end position="61"/>
    </location>
</feature>
<reference evidence="2 3" key="1">
    <citation type="journal article" date="2019" name="Science">
        <title>Social genes are selection hotspots in kin groups of a soil microbe.</title>
        <authorList>
            <person name="Wielgoss S."/>
            <person name="Wolfensberger R."/>
            <person name="Sun L."/>
            <person name="Fiegna F."/>
            <person name="Velicer G.J."/>
        </authorList>
    </citation>
    <scope>NUCLEOTIDE SEQUENCE [LARGE SCALE GENOMIC DNA]</scope>
    <source>
        <strain evidence="2 3">MC3.5.9c15</strain>
    </source>
</reference>
<dbReference type="AlphaFoldDB" id="A0AAE6FXX3"/>
<gene>
    <name evidence="2" type="ORF">BHS09_10040</name>
</gene>
<accession>A0AAE6FXX3</accession>